<evidence type="ECO:0000256" key="1">
    <source>
        <dbReference type="SAM" id="MobiDB-lite"/>
    </source>
</evidence>
<feature type="region of interest" description="Disordered" evidence="1">
    <location>
        <begin position="490"/>
        <end position="510"/>
    </location>
</feature>
<dbReference type="EMBL" id="KN714701">
    <property type="protein sequence ID" value="KUI57561.1"/>
    <property type="molecule type" value="Genomic_DNA"/>
</dbReference>
<protein>
    <submittedName>
        <fullName evidence="2">Uncharacterized protein</fullName>
    </submittedName>
</protein>
<keyword evidence="3" id="KW-1185">Reference proteome</keyword>
<evidence type="ECO:0000313" key="3">
    <source>
        <dbReference type="Proteomes" id="UP000078576"/>
    </source>
</evidence>
<evidence type="ECO:0000313" key="2">
    <source>
        <dbReference type="EMBL" id="KUI57561.1"/>
    </source>
</evidence>
<dbReference type="InterPro" id="IPR027796">
    <property type="entry name" value="OTT_1508_deam-like"/>
</dbReference>
<accession>A0A194V125</accession>
<dbReference type="OrthoDB" id="4851849at2759"/>
<sequence>MAVCVEESSGGRGCQISIAINKRTRASGDEVLNKVQRGFQQIFGRLRNISSGEHHSYPRSLHIADVDLDICAKDTKVAIEEAVFNDIIALCHERILRRLRSKKSKASYKSQRRFAGLVLQDFIGSPWQDRVDKSSPQMTTSHVQEYQRKLKTLRKELDKIEAAEVIKHKDLLKLVEHIAQFMEVVPLATLLGVLRNQDMNPESKDRLFNCLSKIARYRECARFLCRRAQKTPMLRNVIVQQVQIAARSEGGPLPPETAVDLEQSLRRFQYGGLPVQISTLPEWLRKIAVSSQESFSERVRGILKNSKVHAEVQLMAHYNHVSDGVVPPRILAASKDACSLCHSLIKLHGRFDVPKSHGKLYSSWCLPAAYQESPLQRSLNVFLEKQISATLERLMTLPKKPMLMCSNESSIFPINVSASTLANPSSSLISNDLGSGVSAIARPSEGEAAGSKVDQKSNETESIKSYHVEEVEHHNVGDGANDKRDVAVDASVDGSASESTHDARNGVANVDQAETTDEASIASDNIANDTGSHDAEASIDGSVASVSQTLSDETLRPGQTIAVEPVPGSTSYFRTNRLNMSIDDSSGRFSFRWLSEPEAEAVLRANTNAVLDIKMISPGVDVTLTKDATGHTYFSYGGEVIMIRALETQDSSIAHT</sequence>
<reference evidence="3" key="1">
    <citation type="submission" date="2014-12" db="EMBL/GenBank/DDBJ databases">
        <title>Genome Sequence of Valsa Canker Pathogens Uncovers a Specific Adaption of Colonization on Woody Bark.</title>
        <authorList>
            <person name="Yin Z."/>
            <person name="Liu H."/>
            <person name="Gao X."/>
            <person name="Li Z."/>
            <person name="Song N."/>
            <person name="Ke X."/>
            <person name="Dai Q."/>
            <person name="Wu Y."/>
            <person name="Sun Y."/>
            <person name="Xu J.-R."/>
            <person name="Kang Z.K."/>
            <person name="Wang L."/>
            <person name="Huang L."/>
        </authorList>
    </citation>
    <scope>NUCLEOTIDE SEQUENCE [LARGE SCALE GENOMIC DNA]</scope>
    <source>
        <strain evidence="3">SXYL134</strain>
    </source>
</reference>
<gene>
    <name evidence="2" type="ORF">VP1G_04884</name>
</gene>
<dbReference type="Pfam" id="PF14441">
    <property type="entry name" value="OTT_1508_deam"/>
    <property type="match status" value="1"/>
</dbReference>
<name>A0A194V125_CYTMA</name>
<proteinExistence type="predicted"/>
<organism evidence="2 3">
    <name type="scientific">Cytospora mali</name>
    <name type="common">Apple Valsa canker fungus</name>
    <name type="synonym">Valsa mali</name>
    <dbReference type="NCBI Taxonomy" id="578113"/>
    <lineage>
        <taxon>Eukaryota</taxon>
        <taxon>Fungi</taxon>
        <taxon>Dikarya</taxon>
        <taxon>Ascomycota</taxon>
        <taxon>Pezizomycotina</taxon>
        <taxon>Sordariomycetes</taxon>
        <taxon>Sordariomycetidae</taxon>
        <taxon>Diaporthales</taxon>
        <taxon>Cytosporaceae</taxon>
        <taxon>Cytospora</taxon>
    </lineage>
</organism>
<dbReference type="AlphaFoldDB" id="A0A194V125"/>
<dbReference type="Proteomes" id="UP000078576">
    <property type="component" value="Unassembled WGS sequence"/>
</dbReference>